<accession>X1EJB8</accession>
<gene>
    <name evidence="1" type="ORF">S01H4_64255</name>
</gene>
<proteinExistence type="predicted"/>
<dbReference type="AlphaFoldDB" id="X1EJB8"/>
<organism evidence="1">
    <name type="scientific">marine sediment metagenome</name>
    <dbReference type="NCBI Taxonomy" id="412755"/>
    <lineage>
        <taxon>unclassified sequences</taxon>
        <taxon>metagenomes</taxon>
        <taxon>ecological metagenomes</taxon>
    </lineage>
</organism>
<feature type="non-terminal residue" evidence="1">
    <location>
        <position position="66"/>
    </location>
</feature>
<sequence>MAKTATEKDTKPESEVKLVDKMEKFWKEAEEGNASWLERSVKNFDFYVGKQWDPVDLAKLKKEKRR</sequence>
<protein>
    <submittedName>
        <fullName evidence="1">Uncharacterized protein</fullName>
    </submittedName>
</protein>
<evidence type="ECO:0000313" key="1">
    <source>
        <dbReference type="EMBL" id="GAH08748.1"/>
    </source>
</evidence>
<dbReference type="EMBL" id="BART01038903">
    <property type="protein sequence ID" value="GAH08748.1"/>
    <property type="molecule type" value="Genomic_DNA"/>
</dbReference>
<reference evidence="1" key="1">
    <citation type="journal article" date="2014" name="Front. Microbiol.">
        <title>High frequency of phylogenetically diverse reductive dehalogenase-homologous genes in deep subseafloor sedimentary metagenomes.</title>
        <authorList>
            <person name="Kawai M."/>
            <person name="Futagami T."/>
            <person name="Toyoda A."/>
            <person name="Takaki Y."/>
            <person name="Nishi S."/>
            <person name="Hori S."/>
            <person name="Arai W."/>
            <person name="Tsubouchi T."/>
            <person name="Morono Y."/>
            <person name="Uchiyama I."/>
            <person name="Ito T."/>
            <person name="Fujiyama A."/>
            <person name="Inagaki F."/>
            <person name="Takami H."/>
        </authorList>
    </citation>
    <scope>NUCLEOTIDE SEQUENCE</scope>
    <source>
        <strain evidence="1">Expedition CK06-06</strain>
    </source>
</reference>
<name>X1EJB8_9ZZZZ</name>
<comment type="caution">
    <text evidence="1">The sequence shown here is derived from an EMBL/GenBank/DDBJ whole genome shotgun (WGS) entry which is preliminary data.</text>
</comment>